<evidence type="ECO:0000313" key="6">
    <source>
        <dbReference type="Proteomes" id="UP000322244"/>
    </source>
</evidence>
<reference evidence="5 6" key="1">
    <citation type="submission" date="2019-07" db="EMBL/GenBank/DDBJ databases">
        <title>Rhodococcus cavernicolus sp. nov., isolated from a cave.</title>
        <authorList>
            <person name="Lee S.D."/>
        </authorList>
    </citation>
    <scope>NUCLEOTIDE SEQUENCE [LARGE SCALE GENOMIC DNA]</scope>
    <source>
        <strain evidence="5 6">C1-24</strain>
    </source>
</reference>
<dbReference type="Pfam" id="PF01638">
    <property type="entry name" value="HxlR"/>
    <property type="match status" value="1"/>
</dbReference>
<evidence type="ECO:0000256" key="3">
    <source>
        <dbReference type="ARBA" id="ARBA00023163"/>
    </source>
</evidence>
<sequence>MEEPTPEDDTALAFSVFGSACTSRQALQNVTGRWGVLAIAALSDGPYRFNALRRRVEGVSERMLSQTLQALERDGMVDRAVLEAIPPKVEYSLTELGTEVAVALRALIDVVEAGMPTVTAAQEEYDCNRA</sequence>
<dbReference type="PROSITE" id="PS51118">
    <property type="entry name" value="HTH_HXLR"/>
    <property type="match status" value="1"/>
</dbReference>
<organism evidence="5 6">
    <name type="scientific">Antrihabitans cavernicola</name>
    <dbReference type="NCBI Taxonomy" id="2495913"/>
    <lineage>
        <taxon>Bacteria</taxon>
        <taxon>Bacillati</taxon>
        <taxon>Actinomycetota</taxon>
        <taxon>Actinomycetes</taxon>
        <taxon>Mycobacteriales</taxon>
        <taxon>Nocardiaceae</taxon>
        <taxon>Antrihabitans</taxon>
    </lineage>
</organism>
<dbReference type="InterPro" id="IPR002577">
    <property type="entry name" value="HTH_HxlR"/>
</dbReference>
<dbReference type="AlphaFoldDB" id="A0A5A7SAB7"/>
<dbReference type="SUPFAM" id="SSF46785">
    <property type="entry name" value="Winged helix' DNA-binding domain"/>
    <property type="match status" value="1"/>
</dbReference>
<dbReference type="EMBL" id="VLNY01000006">
    <property type="protein sequence ID" value="KAA0022239.1"/>
    <property type="molecule type" value="Genomic_DNA"/>
</dbReference>
<dbReference type="GO" id="GO:0003677">
    <property type="term" value="F:DNA binding"/>
    <property type="evidence" value="ECO:0007669"/>
    <property type="project" value="UniProtKB-KW"/>
</dbReference>
<dbReference type="OrthoDB" id="370168at2"/>
<dbReference type="Proteomes" id="UP000322244">
    <property type="component" value="Unassembled WGS sequence"/>
</dbReference>
<evidence type="ECO:0000256" key="2">
    <source>
        <dbReference type="ARBA" id="ARBA00023125"/>
    </source>
</evidence>
<gene>
    <name evidence="5" type="ORF">FOY51_14735</name>
</gene>
<evidence type="ECO:0000256" key="1">
    <source>
        <dbReference type="ARBA" id="ARBA00023015"/>
    </source>
</evidence>
<protein>
    <submittedName>
        <fullName evidence="5">Helix-turn-helix transcriptional regulator</fullName>
    </submittedName>
</protein>
<dbReference type="InterPro" id="IPR036390">
    <property type="entry name" value="WH_DNA-bd_sf"/>
</dbReference>
<keyword evidence="3" id="KW-0804">Transcription</keyword>
<keyword evidence="6" id="KW-1185">Reference proteome</keyword>
<name>A0A5A7SAB7_9NOCA</name>
<keyword evidence="2" id="KW-0238">DNA-binding</keyword>
<dbReference type="InterPro" id="IPR036388">
    <property type="entry name" value="WH-like_DNA-bd_sf"/>
</dbReference>
<dbReference type="PANTHER" id="PTHR33204:SF37">
    <property type="entry name" value="HTH-TYPE TRANSCRIPTIONAL REGULATOR YODB"/>
    <property type="match status" value="1"/>
</dbReference>
<comment type="caution">
    <text evidence="5">The sequence shown here is derived from an EMBL/GenBank/DDBJ whole genome shotgun (WGS) entry which is preliminary data.</text>
</comment>
<dbReference type="RefSeq" id="WP_149431000.1">
    <property type="nucleotide sequence ID" value="NZ_VLNY01000006.1"/>
</dbReference>
<feature type="domain" description="HTH hxlR-type" evidence="4">
    <location>
        <begin position="21"/>
        <end position="119"/>
    </location>
</feature>
<keyword evidence="1" id="KW-0805">Transcription regulation</keyword>
<dbReference type="Gene3D" id="1.10.10.10">
    <property type="entry name" value="Winged helix-like DNA-binding domain superfamily/Winged helix DNA-binding domain"/>
    <property type="match status" value="1"/>
</dbReference>
<accession>A0A5A7SAB7</accession>
<proteinExistence type="predicted"/>
<evidence type="ECO:0000259" key="4">
    <source>
        <dbReference type="PROSITE" id="PS51118"/>
    </source>
</evidence>
<evidence type="ECO:0000313" key="5">
    <source>
        <dbReference type="EMBL" id="KAA0022239.1"/>
    </source>
</evidence>
<dbReference type="PANTHER" id="PTHR33204">
    <property type="entry name" value="TRANSCRIPTIONAL REGULATOR, MARR FAMILY"/>
    <property type="match status" value="1"/>
</dbReference>